<evidence type="ECO:0000256" key="9">
    <source>
        <dbReference type="HAMAP-Rule" id="MF_01814"/>
    </source>
</evidence>
<proteinExistence type="inferred from homology"/>
<evidence type="ECO:0000313" key="11">
    <source>
        <dbReference type="EMBL" id="PRX40867.1"/>
    </source>
</evidence>
<comment type="caution">
    <text evidence="11">The sequence shown here is derived from an EMBL/GenBank/DDBJ whole genome shotgun (WGS) entry which is preliminary data.</text>
</comment>
<dbReference type="OrthoDB" id="1706183at2"/>
<keyword evidence="7 9" id="KW-0275">Fatty acid biosynthesis</keyword>
<dbReference type="Gene3D" id="1.10.10.10">
    <property type="entry name" value="Winged helix-like DNA-binding domain superfamily/Winged helix DNA-binding domain"/>
    <property type="match status" value="1"/>
</dbReference>
<dbReference type="Proteomes" id="UP000237797">
    <property type="component" value="Unassembled WGS sequence"/>
</dbReference>
<dbReference type="SUPFAM" id="SSF54637">
    <property type="entry name" value="Thioesterase/thiol ester dehydrase-isomerase"/>
    <property type="match status" value="1"/>
</dbReference>
<dbReference type="GO" id="GO:0003700">
    <property type="term" value="F:DNA-binding transcription factor activity"/>
    <property type="evidence" value="ECO:0007669"/>
    <property type="project" value="UniProtKB-UniRule"/>
</dbReference>
<feature type="domain" description="Thioesterase" evidence="10">
    <location>
        <begin position="170"/>
        <end position="221"/>
    </location>
</feature>
<dbReference type="CDD" id="cd03440">
    <property type="entry name" value="hot_dog"/>
    <property type="match status" value="1"/>
</dbReference>
<evidence type="ECO:0000256" key="8">
    <source>
        <dbReference type="ARBA" id="ARBA00023163"/>
    </source>
</evidence>
<accession>A0A2T0LF89</accession>
<evidence type="ECO:0000256" key="6">
    <source>
        <dbReference type="ARBA" id="ARBA00023125"/>
    </source>
</evidence>
<gene>
    <name evidence="9" type="primary">fapR</name>
    <name evidence="11" type="ORF">CLV97_11059</name>
</gene>
<dbReference type="GO" id="GO:0006633">
    <property type="term" value="P:fatty acid biosynthetic process"/>
    <property type="evidence" value="ECO:0007669"/>
    <property type="project" value="UniProtKB-KW"/>
</dbReference>
<sequence length="240" mass="27226">MEAGNRSTGRLPASFYGSPLPVGGLFFRGVLYILNWDLVLTRGPKRVVNPAVRLPKKERQRQLKLALQANPFLTDEEMARRHGVSVQTIRLDRMELGIPELRERIKDMAEGNFDRIRSLAPEEVIGEIVDLQLNRSGVSVLEIREEHVFSRNRIARGHHLFAQANSLAVAVIDADVVLTASAAIRFVRPVHLGEKCIAKARVVKSTPHRIQVDVETFVNEERVFQGVFDMYRSREEKGRK</sequence>
<keyword evidence="5 9" id="KW-0443">Lipid metabolism</keyword>
<evidence type="ECO:0000256" key="5">
    <source>
        <dbReference type="ARBA" id="ARBA00023098"/>
    </source>
</evidence>
<keyword evidence="4 9" id="KW-0805">Transcription regulation</keyword>
<evidence type="ECO:0000256" key="3">
    <source>
        <dbReference type="ARBA" id="ARBA00022832"/>
    </source>
</evidence>
<dbReference type="InterPro" id="IPR017275">
    <property type="entry name" value="Transcription_factor_FapR"/>
</dbReference>
<comment type="similarity">
    <text evidence="9">Belongs to the FapR family.</text>
</comment>
<evidence type="ECO:0000256" key="2">
    <source>
        <dbReference type="ARBA" id="ARBA00022516"/>
    </source>
</evidence>
<name>A0A2T0LF89_9BACL</name>
<dbReference type="GO" id="GO:0045717">
    <property type="term" value="P:negative regulation of fatty acid biosynthetic process"/>
    <property type="evidence" value="ECO:0007669"/>
    <property type="project" value="UniProtKB-UniRule"/>
</dbReference>
<evidence type="ECO:0000256" key="4">
    <source>
        <dbReference type="ARBA" id="ARBA00023015"/>
    </source>
</evidence>
<dbReference type="HAMAP" id="MF_01814">
    <property type="entry name" value="Transcrip_fact_FapR"/>
    <property type="match status" value="1"/>
</dbReference>
<dbReference type="EMBL" id="PVNE01000010">
    <property type="protein sequence ID" value="PRX40867.1"/>
    <property type="molecule type" value="Genomic_DNA"/>
</dbReference>
<evidence type="ECO:0000313" key="12">
    <source>
        <dbReference type="Proteomes" id="UP000237797"/>
    </source>
</evidence>
<keyword evidence="2 9" id="KW-0444">Lipid biosynthesis</keyword>
<dbReference type="GO" id="GO:0003677">
    <property type="term" value="F:DNA binding"/>
    <property type="evidence" value="ECO:0007669"/>
    <property type="project" value="UniProtKB-KW"/>
</dbReference>
<dbReference type="Gene3D" id="3.10.129.10">
    <property type="entry name" value="Hotdog Thioesterase"/>
    <property type="match status" value="1"/>
</dbReference>
<reference evidence="11 12" key="1">
    <citation type="submission" date="2018-03" db="EMBL/GenBank/DDBJ databases">
        <title>Genomic Encyclopedia of Archaeal and Bacterial Type Strains, Phase II (KMG-II): from individual species to whole genera.</title>
        <authorList>
            <person name="Goeker M."/>
        </authorList>
    </citation>
    <scope>NUCLEOTIDE SEQUENCE [LARGE SCALE GENOMIC DNA]</scope>
    <source>
        <strain evidence="11 12">DSM 44946</strain>
    </source>
</reference>
<keyword evidence="1 9" id="KW-0678">Repressor</keyword>
<evidence type="ECO:0000256" key="1">
    <source>
        <dbReference type="ARBA" id="ARBA00022491"/>
    </source>
</evidence>
<dbReference type="NCBIfam" id="NF003359">
    <property type="entry name" value="PRK04424.1"/>
    <property type="match status" value="1"/>
</dbReference>
<evidence type="ECO:0000259" key="10">
    <source>
        <dbReference type="Pfam" id="PF03061"/>
    </source>
</evidence>
<dbReference type="AlphaFoldDB" id="A0A2T0LF89"/>
<comment type="function">
    <text evidence="9">Transcriptional factor involved in regulation of membrane lipid biosynthesis by repressing genes involved in fatty acid and phospholipid metabolism.</text>
</comment>
<keyword evidence="6 9" id="KW-0238">DNA-binding</keyword>
<dbReference type="InterPro" id="IPR029069">
    <property type="entry name" value="HotDog_dom_sf"/>
</dbReference>
<organism evidence="11 12">
    <name type="scientific">Planifilum fimeticola</name>
    <dbReference type="NCBI Taxonomy" id="201975"/>
    <lineage>
        <taxon>Bacteria</taxon>
        <taxon>Bacillati</taxon>
        <taxon>Bacillota</taxon>
        <taxon>Bacilli</taxon>
        <taxon>Bacillales</taxon>
        <taxon>Thermoactinomycetaceae</taxon>
        <taxon>Planifilum</taxon>
    </lineage>
</organism>
<keyword evidence="8 9" id="KW-0804">Transcription</keyword>
<dbReference type="Pfam" id="PF03061">
    <property type="entry name" value="4HBT"/>
    <property type="match status" value="1"/>
</dbReference>
<keyword evidence="3 9" id="KW-0276">Fatty acid metabolism</keyword>
<evidence type="ECO:0000256" key="7">
    <source>
        <dbReference type="ARBA" id="ARBA00023160"/>
    </source>
</evidence>
<dbReference type="GO" id="GO:0045892">
    <property type="term" value="P:negative regulation of DNA-templated transcription"/>
    <property type="evidence" value="ECO:0007669"/>
    <property type="project" value="UniProtKB-UniRule"/>
</dbReference>
<dbReference type="InterPro" id="IPR036388">
    <property type="entry name" value="WH-like_DNA-bd_sf"/>
</dbReference>
<protein>
    <recommendedName>
        <fullName evidence="9">Transcription factor FapR</fullName>
    </recommendedName>
    <alternativeName>
        <fullName evidence="9">Fatty acid and phospholipid biosynthesis regulator</fullName>
    </alternativeName>
</protein>
<dbReference type="InterPro" id="IPR006683">
    <property type="entry name" value="Thioestr_dom"/>
</dbReference>
<keyword evidence="12" id="KW-1185">Reference proteome</keyword>